<accession>A0A916YF57</accession>
<protein>
    <recommendedName>
        <fullName evidence="4">Sugar ABC transporter ATPase</fullName>
    </recommendedName>
</protein>
<evidence type="ECO:0000256" key="1">
    <source>
        <dbReference type="SAM" id="MobiDB-lite"/>
    </source>
</evidence>
<evidence type="ECO:0000313" key="3">
    <source>
        <dbReference type="Proteomes" id="UP000633205"/>
    </source>
</evidence>
<evidence type="ECO:0000313" key="2">
    <source>
        <dbReference type="EMBL" id="GGD42717.1"/>
    </source>
</evidence>
<comment type="caution">
    <text evidence="2">The sequence shown here is derived from an EMBL/GenBank/DDBJ whole genome shotgun (WGS) entry which is preliminary data.</text>
</comment>
<dbReference type="EMBL" id="BMHO01000001">
    <property type="protein sequence ID" value="GGD42717.1"/>
    <property type="molecule type" value="Genomic_DNA"/>
</dbReference>
<reference evidence="2" key="1">
    <citation type="journal article" date="2014" name="Int. J. Syst. Evol. Microbiol.">
        <title>Complete genome sequence of Corynebacterium casei LMG S-19264T (=DSM 44701T), isolated from a smear-ripened cheese.</title>
        <authorList>
            <consortium name="US DOE Joint Genome Institute (JGI-PGF)"/>
            <person name="Walter F."/>
            <person name="Albersmeier A."/>
            <person name="Kalinowski J."/>
            <person name="Ruckert C."/>
        </authorList>
    </citation>
    <scope>NUCLEOTIDE SEQUENCE</scope>
    <source>
        <strain evidence="2">CGMCC 1.15152</strain>
    </source>
</reference>
<reference evidence="2" key="2">
    <citation type="submission" date="2020-09" db="EMBL/GenBank/DDBJ databases">
        <authorList>
            <person name="Sun Q."/>
            <person name="Zhou Y."/>
        </authorList>
    </citation>
    <scope>NUCLEOTIDE SEQUENCE</scope>
    <source>
        <strain evidence="2">CGMCC 1.15152</strain>
    </source>
</reference>
<proteinExistence type="predicted"/>
<dbReference type="Proteomes" id="UP000633205">
    <property type="component" value="Unassembled WGS sequence"/>
</dbReference>
<name>A0A916YF57_9MICO</name>
<feature type="compositionally biased region" description="Basic and acidic residues" evidence="1">
    <location>
        <begin position="33"/>
        <end position="46"/>
    </location>
</feature>
<evidence type="ECO:0008006" key="4">
    <source>
        <dbReference type="Google" id="ProtNLM"/>
    </source>
</evidence>
<dbReference type="AlphaFoldDB" id="A0A916YF57"/>
<organism evidence="2 3">
    <name type="scientific">Microbacterium faecale</name>
    <dbReference type="NCBI Taxonomy" id="1804630"/>
    <lineage>
        <taxon>Bacteria</taxon>
        <taxon>Bacillati</taxon>
        <taxon>Actinomycetota</taxon>
        <taxon>Actinomycetes</taxon>
        <taxon>Micrococcales</taxon>
        <taxon>Microbacteriaceae</taxon>
        <taxon>Microbacterium</taxon>
    </lineage>
</organism>
<gene>
    <name evidence="2" type="ORF">GCM10010915_24770</name>
</gene>
<sequence length="106" mass="11213">MRSMSDAGNEDRGIDDAEATAPDGTVEDPAQAEWERTEAVEERAAQEELDATTATGRDPDEFAAADDVIPGSEPHGVEPQPESQGDEILLAEMGEDGEGDISPEDV</sequence>
<dbReference type="RefSeq" id="WP_188712506.1">
    <property type="nucleotide sequence ID" value="NZ_BMHO01000001.1"/>
</dbReference>
<feature type="region of interest" description="Disordered" evidence="1">
    <location>
        <begin position="1"/>
        <end position="106"/>
    </location>
</feature>
<keyword evidence="3" id="KW-1185">Reference proteome</keyword>
<feature type="compositionally biased region" description="Acidic residues" evidence="1">
    <location>
        <begin position="93"/>
        <end position="106"/>
    </location>
</feature>